<feature type="domain" description="Reverse transcriptase RNase H-like" evidence="7">
    <location>
        <begin position="23"/>
        <end position="107"/>
    </location>
</feature>
<dbReference type="SUPFAM" id="SSF56672">
    <property type="entry name" value="DNA/RNA polymerases"/>
    <property type="match status" value="1"/>
</dbReference>
<keyword evidence="2" id="KW-0548">Nucleotidyltransferase</keyword>
<evidence type="ECO:0000256" key="4">
    <source>
        <dbReference type="ARBA" id="ARBA00022759"/>
    </source>
</evidence>
<evidence type="ECO:0000256" key="2">
    <source>
        <dbReference type="ARBA" id="ARBA00022695"/>
    </source>
</evidence>
<dbReference type="Proteomes" id="UP001151760">
    <property type="component" value="Unassembled WGS sequence"/>
</dbReference>
<protein>
    <submittedName>
        <fullName evidence="8">Reverse transcriptase domain-containing protein</fullName>
    </submittedName>
</protein>
<keyword evidence="1" id="KW-0808">Transferase</keyword>
<evidence type="ECO:0000256" key="1">
    <source>
        <dbReference type="ARBA" id="ARBA00022679"/>
    </source>
</evidence>
<keyword evidence="6 8" id="KW-0695">RNA-directed DNA polymerase</keyword>
<dbReference type="InterPro" id="IPR041373">
    <property type="entry name" value="RT_RNaseH"/>
</dbReference>
<evidence type="ECO:0000313" key="8">
    <source>
        <dbReference type="EMBL" id="GJT66875.1"/>
    </source>
</evidence>
<keyword evidence="3" id="KW-0540">Nuclease</keyword>
<dbReference type="GO" id="GO:0003964">
    <property type="term" value="F:RNA-directed DNA polymerase activity"/>
    <property type="evidence" value="ECO:0007669"/>
    <property type="project" value="UniProtKB-KW"/>
</dbReference>
<name>A0ABQ5FU36_9ASTR</name>
<keyword evidence="4" id="KW-0255">Endonuclease</keyword>
<feature type="non-terminal residue" evidence="8">
    <location>
        <position position="108"/>
    </location>
</feature>
<reference evidence="8" key="1">
    <citation type="journal article" date="2022" name="Int. J. Mol. Sci.">
        <title>Draft Genome of Tanacetum Coccineum: Genomic Comparison of Closely Related Tanacetum-Family Plants.</title>
        <authorList>
            <person name="Yamashiro T."/>
            <person name="Shiraishi A."/>
            <person name="Nakayama K."/>
            <person name="Satake H."/>
        </authorList>
    </citation>
    <scope>NUCLEOTIDE SEQUENCE</scope>
</reference>
<organism evidence="8 9">
    <name type="scientific">Tanacetum coccineum</name>
    <dbReference type="NCBI Taxonomy" id="301880"/>
    <lineage>
        <taxon>Eukaryota</taxon>
        <taxon>Viridiplantae</taxon>
        <taxon>Streptophyta</taxon>
        <taxon>Embryophyta</taxon>
        <taxon>Tracheophyta</taxon>
        <taxon>Spermatophyta</taxon>
        <taxon>Magnoliopsida</taxon>
        <taxon>eudicotyledons</taxon>
        <taxon>Gunneridae</taxon>
        <taxon>Pentapetalae</taxon>
        <taxon>asterids</taxon>
        <taxon>campanulids</taxon>
        <taxon>Asterales</taxon>
        <taxon>Asteraceae</taxon>
        <taxon>Asteroideae</taxon>
        <taxon>Anthemideae</taxon>
        <taxon>Anthemidinae</taxon>
        <taxon>Tanacetum</taxon>
    </lineage>
</organism>
<dbReference type="PANTHER" id="PTHR48475:SF2">
    <property type="entry name" value="RIBONUCLEASE H"/>
    <property type="match status" value="1"/>
</dbReference>
<dbReference type="EMBL" id="BQNB010017756">
    <property type="protein sequence ID" value="GJT66875.1"/>
    <property type="molecule type" value="Genomic_DNA"/>
</dbReference>
<gene>
    <name evidence="8" type="ORF">Tco_1018355</name>
</gene>
<dbReference type="Pfam" id="PF17917">
    <property type="entry name" value="RT_RNaseH"/>
    <property type="match status" value="1"/>
</dbReference>
<evidence type="ECO:0000256" key="6">
    <source>
        <dbReference type="ARBA" id="ARBA00022918"/>
    </source>
</evidence>
<dbReference type="PANTHER" id="PTHR48475">
    <property type="entry name" value="RIBONUCLEASE H"/>
    <property type="match status" value="1"/>
</dbReference>
<sequence>MKKLITDLPSLTPPREKETLYAYLAVSAEAVSAVLLTDRKGMQYTVQYVSMTLNEAERNYDPMEKLALSLIHMTRRLRRYFEAHPVKVITDRPIKNILNNTKTSKKLA</sequence>
<evidence type="ECO:0000313" key="9">
    <source>
        <dbReference type="Proteomes" id="UP001151760"/>
    </source>
</evidence>
<keyword evidence="5" id="KW-0378">Hydrolase</keyword>
<dbReference type="InterPro" id="IPR043502">
    <property type="entry name" value="DNA/RNA_pol_sf"/>
</dbReference>
<evidence type="ECO:0000259" key="7">
    <source>
        <dbReference type="Pfam" id="PF17917"/>
    </source>
</evidence>
<accession>A0ABQ5FU36</accession>
<comment type="caution">
    <text evidence="8">The sequence shown here is derived from an EMBL/GenBank/DDBJ whole genome shotgun (WGS) entry which is preliminary data.</text>
</comment>
<reference evidence="8" key="2">
    <citation type="submission" date="2022-01" db="EMBL/GenBank/DDBJ databases">
        <authorList>
            <person name="Yamashiro T."/>
            <person name="Shiraishi A."/>
            <person name="Satake H."/>
            <person name="Nakayama K."/>
        </authorList>
    </citation>
    <scope>NUCLEOTIDE SEQUENCE</scope>
</reference>
<evidence type="ECO:0000256" key="5">
    <source>
        <dbReference type="ARBA" id="ARBA00022801"/>
    </source>
</evidence>
<proteinExistence type="predicted"/>
<keyword evidence="9" id="KW-1185">Reference proteome</keyword>
<evidence type="ECO:0000256" key="3">
    <source>
        <dbReference type="ARBA" id="ARBA00022722"/>
    </source>
</evidence>